<protein>
    <submittedName>
        <fullName evidence="14">Pyruvate-flavodoxin oxidoreductase</fullName>
    </submittedName>
</protein>
<dbReference type="GO" id="GO:0005506">
    <property type="term" value="F:iron ion binding"/>
    <property type="evidence" value="ECO:0007669"/>
    <property type="project" value="InterPro"/>
</dbReference>
<reference evidence="14 15" key="1">
    <citation type="journal article" date="2013" name="Genome Announc.">
        <title>Draft Genome Sequence of Catellicoccus marimammalium, a Novel Species Commonly Found in Gull Feces.</title>
        <authorList>
            <person name="Weigand M.R."/>
            <person name="Ryu H."/>
            <person name="Bozcek L."/>
            <person name="Konstantinidis K.T."/>
            <person name="Santo Domingo J.W."/>
        </authorList>
    </citation>
    <scope>NUCLEOTIDE SEQUENCE [LARGE SCALE GENOMIC DNA]</scope>
    <source>
        <strain evidence="14 15">M35/04/3</strain>
    </source>
</reference>
<keyword evidence="12" id="KW-0175">Coiled coil</keyword>
<dbReference type="CDD" id="cd03377">
    <property type="entry name" value="TPP_PFOR_PNO"/>
    <property type="match status" value="1"/>
</dbReference>
<feature type="site" description="Important for catalytic activity" evidence="10">
    <location>
        <position position="113"/>
    </location>
</feature>
<dbReference type="OrthoDB" id="9794954at2"/>
<dbReference type="STRING" id="1234409.C683_0235"/>
<evidence type="ECO:0000256" key="5">
    <source>
        <dbReference type="ARBA" id="ARBA00022982"/>
    </source>
</evidence>
<evidence type="ECO:0000256" key="10">
    <source>
        <dbReference type="PIRSR" id="PIRSR000159-2"/>
    </source>
</evidence>
<dbReference type="InterPro" id="IPR011895">
    <property type="entry name" value="Pyrv_flavodox_OxRed"/>
</dbReference>
<feature type="domain" description="4Fe-4S ferredoxin-type" evidence="13">
    <location>
        <begin position="683"/>
        <end position="713"/>
    </location>
</feature>
<dbReference type="GO" id="GO:0016903">
    <property type="term" value="F:oxidoreductase activity, acting on the aldehyde or oxo group of donors"/>
    <property type="evidence" value="ECO:0007669"/>
    <property type="project" value="InterPro"/>
</dbReference>
<name>K8ZA16_9ENTE</name>
<feature type="binding site" evidence="11">
    <location>
        <position position="840"/>
    </location>
    <ligand>
        <name>[4Fe-4S] cluster</name>
        <dbReference type="ChEBI" id="CHEBI:49883"/>
        <label>3</label>
    </ligand>
</feature>
<evidence type="ECO:0000256" key="2">
    <source>
        <dbReference type="ARBA" id="ARBA00022448"/>
    </source>
</evidence>
<feature type="site" description="Important for catalytic activity" evidence="10">
    <location>
        <position position="63"/>
    </location>
</feature>
<dbReference type="GO" id="GO:0022900">
    <property type="term" value="P:electron transport chain"/>
    <property type="evidence" value="ECO:0007669"/>
    <property type="project" value="InterPro"/>
</dbReference>
<feature type="binding site" evidence="11">
    <location>
        <position position="752"/>
    </location>
    <ligand>
        <name>[4Fe-4S] cluster</name>
        <dbReference type="ChEBI" id="CHEBI:49883"/>
        <label>2</label>
    </ligand>
</feature>
<dbReference type="InterPro" id="IPR017900">
    <property type="entry name" value="4Fe4S_Fe_S_CS"/>
</dbReference>
<feature type="binding site" evidence="11">
    <location>
        <position position="695"/>
    </location>
    <ligand>
        <name>[4Fe-4S] cluster</name>
        <dbReference type="ChEBI" id="CHEBI:49883"/>
        <label>1</label>
    </ligand>
</feature>
<keyword evidence="5 9" id="KW-0249">Electron transport</keyword>
<dbReference type="CDD" id="cd07034">
    <property type="entry name" value="TPP_PYR_PFOR_IOR-alpha_like"/>
    <property type="match status" value="1"/>
</dbReference>
<evidence type="ECO:0000259" key="13">
    <source>
        <dbReference type="PROSITE" id="PS51379"/>
    </source>
</evidence>
<comment type="similarity">
    <text evidence="1 9">Belongs to the pyruvate:ferredoxin/flavodoxin oxidoreductase family.</text>
</comment>
<evidence type="ECO:0000256" key="1">
    <source>
        <dbReference type="ARBA" id="ARBA00009032"/>
    </source>
</evidence>
<dbReference type="Gene3D" id="3.40.50.920">
    <property type="match status" value="1"/>
</dbReference>
<keyword evidence="4 11" id="KW-0479">Metal-binding</keyword>
<dbReference type="InterPro" id="IPR019456">
    <property type="entry name" value="Pyrv-flavodox_OxRtase_EKR"/>
</dbReference>
<feature type="binding site" evidence="11">
    <location>
        <position position="746"/>
    </location>
    <ligand>
        <name>[4Fe-4S] cluster</name>
        <dbReference type="ChEBI" id="CHEBI:49883"/>
        <label>2</label>
    </ligand>
</feature>
<feature type="binding site" evidence="11">
    <location>
        <position position="815"/>
    </location>
    <ligand>
        <name>[4Fe-4S] cluster</name>
        <dbReference type="ChEBI" id="CHEBI:49883"/>
        <label>3</label>
    </ligand>
</feature>
<dbReference type="SUPFAM" id="SSF54862">
    <property type="entry name" value="4Fe-4S ferredoxins"/>
    <property type="match status" value="1"/>
</dbReference>
<dbReference type="PROSITE" id="PS00198">
    <property type="entry name" value="4FE4S_FER_1"/>
    <property type="match status" value="1"/>
</dbReference>
<evidence type="ECO:0000256" key="3">
    <source>
        <dbReference type="ARBA" id="ARBA00022485"/>
    </source>
</evidence>
<dbReference type="FunFam" id="3.40.920.10:FF:000001">
    <property type="entry name" value="Pyruvate:ferredoxin (Flavodoxin) oxidoreductase"/>
    <property type="match status" value="1"/>
</dbReference>
<dbReference type="SMART" id="SM00890">
    <property type="entry name" value="EKR"/>
    <property type="match status" value="1"/>
</dbReference>
<dbReference type="InterPro" id="IPR011766">
    <property type="entry name" value="TPP_enzyme_TPP-bd"/>
</dbReference>
<dbReference type="Pfam" id="PF10371">
    <property type="entry name" value="EKR"/>
    <property type="match status" value="1"/>
</dbReference>
<dbReference type="Pfam" id="PF02775">
    <property type="entry name" value="TPP_enzyme_C"/>
    <property type="match status" value="1"/>
</dbReference>
<dbReference type="RefSeq" id="WP_009488509.1">
    <property type="nucleotide sequence ID" value="NZ_AMYT01000008.1"/>
</dbReference>
<dbReference type="InterPro" id="IPR009014">
    <property type="entry name" value="Transketo_C/PFOR_II"/>
</dbReference>
<feature type="site" description="Important for catalytic activity" evidence="10">
    <location>
        <position position="999"/>
    </location>
</feature>
<sequence>MRKFKVMDGNEAAASVSYQLSDVAMIYPITPSSPMAEWSDQWSAQQKKNIFGHPLLVTEMQSEAGAAAAMHGALQAGSLAVTYTSSQGLLLMIPNLYKMVGENLPGVFQVASRTVATSALSIFGDHSDVMAVRQAGAIMLCSNTVQEVMDLSPVAHYLALKAQLPVIHFFDGFQTSHELQKIQTWEEKELEEMFPWEDYQRFYDRRLSNERPVIQGSAQNSDIHFQQKELANTTYLKVEDELKALYEEVNRRCGTSYAPVEYYGAEDAIKVVIALGSVEQTIRQTVDDLLDKGEKVGMITIRLYRPFPAQSLIEALPKTVKGIAVLDRTKEPGSQGEPLLLDVQSALYESEIRPLIIGGRYGLASKETTPGQILAVFHELEKGKEAKKRFTIGIEDDVTHLSLPILEEIDLTSPEAYQAKFWGFGSDGTVGAVKSALKMIGNETDSFVQGFFAYDSKKSGGLTVSHARISDHPISSNYLVHQADLVACHNASYLRLYDMVDDLKENGIFLLNTYWNEEQVMKHLPKRMKKALAEKNAHLYIINAFALAKEVGLERKINTIMITSFFDCLQIFPQEKYIALLNDAMEKMYARKAKGVVEQNQQAIAAAAGAAKEVHYPKEEWLALEITEKKESTGSQFVDEIVTPMLAQKGDQLSVEDLQRNEMDGGALPLGTAAYEKRGIALEIPVWNKDRCIQCNECAFICPHAAIRPFVMDEEEKEEAPEGFVSSVMKGEDGLYYRIQVSLEDCTGCGLCVEACPAKGKALEMRPYEEQREQAMNWAFAMTLKQKTFDYDKMTVARSQLQKPLVEFSGACSGCGETSYVKLLTQLYGDRLRIANATGCSSIWGASAPTTPYTTKEDGTGATWSNSLLEDNAEFGYGMYSASKLRRDELAKEVEEIIQDNLGSETLRALLQDWKDHYLDSEGTKQRATKLIAQLEQEKDENERLAHLYTQKEDFVKPTYWLVGGDGWAYDIGFGGIDHVLASGADVNMLVLDNEVYSNTGGQTSKATPAAAIAKFSAQGKYAGKKDLGAMAMTYENVYVAQISLNSHPVQTLKAIEEAENYNGPSLIIAFVPCIAHGLKGGMHSAKEQADLAVSSGYWSLYRYQPWAKEKGKQPLTLDYKRPKFDTLKDYLMLQQRFVALKSVNPEVAEQLYEKTAQQAIHRFFYYASLAGSEEKLRKKLLKEE</sequence>
<dbReference type="eggNOG" id="COG1145">
    <property type="taxonomic scope" value="Bacteria"/>
</dbReference>
<dbReference type="InterPro" id="IPR033412">
    <property type="entry name" value="PFOR_II"/>
</dbReference>
<evidence type="ECO:0000256" key="12">
    <source>
        <dbReference type="SAM" id="Coils"/>
    </source>
</evidence>
<dbReference type="Gene3D" id="3.40.920.10">
    <property type="entry name" value="Pyruvate-ferredoxin oxidoreductase, PFOR, domain III"/>
    <property type="match status" value="1"/>
</dbReference>
<dbReference type="SUPFAM" id="SSF52518">
    <property type="entry name" value="Thiamin diphosphate-binding fold (THDP-binding)"/>
    <property type="match status" value="2"/>
</dbReference>
<dbReference type="Gene3D" id="3.30.70.20">
    <property type="match status" value="1"/>
</dbReference>
<dbReference type="Pfam" id="PF17147">
    <property type="entry name" value="PFOR_II"/>
    <property type="match status" value="1"/>
</dbReference>
<evidence type="ECO:0000256" key="4">
    <source>
        <dbReference type="ARBA" id="ARBA00022723"/>
    </source>
</evidence>
<dbReference type="Gene3D" id="3.40.50.970">
    <property type="match status" value="2"/>
</dbReference>
<keyword evidence="15" id="KW-1185">Reference proteome</keyword>
<evidence type="ECO:0000256" key="7">
    <source>
        <dbReference type="ARBA" id="ARBA00023004"/>
    </source>
</evidence>
<proteinExistence type="inferred from homology"/>
<dbReference type="InterPro" id="IPR017896">
    <property type="entry name" value="4Fe4S_Fe-S-bd"/>
</dbReference>
<dbReference type="FunFam" id="3.40.50.970:FF:000041">
    <property type="entry name" value="Pyruvate:ferredoxin (Flavodoxin) oxidoreductase"/>
    <property type="match status" value="1"/>
</dbReference>
<dbReference type="SUPFAM" id="SSF52922">
    <property type="entry name" value="TK C-terminal domain-like"/>
    <property type="match status" value="1"/>
</dbReference>
<organism evidence="14 15">
    <name type="scientific">Catellicoccus marimammalium M35/04/3</name>
    <dbReference type="NCBI Taxonomy" id="1234409"/>
    <lineage>
        <taxon>Bacteria</taxon>
        <taxon>Bacillati</taxon>
        <taxon>Bacillota</taxon>
        <taxon>Bacilli</taxon>
        <taxon>Lactobacillales</taxon>
        <taxon>Enterococcaceae</taxon>
        <taxon>Catellicoccus</taxon>
    </lineage>
</organism>
<dbReference type="FunFam" id="3.40.50.920:FF:000007">
    <property type="entry name" value="Pyruvate:ferredoxin (Flavodoxin) oxidoreductase"/>
    <property type="match status" value="1"/>
</dbReference>
<dbReference type="PIRSF" id="PIRSF000159">
    <property type="entry name" value="NifJ"/>
    <property type="match status" value="1"/>
</dbReference>
<dbReference type="PANTHER" id="PTHR32154:SF0">
    <property type="entry name" value="PYRUVATE-FLAVODOXIN OXIDOREDUCTASE-RELATED"/>
    <property type="match status" value="1"/>
</dbReference>
<dbReference type="GO" id="GO:0006979">
    <property type="term" value="P:response to oxidative stress"/>
    <property type="evidence" value="ECO:0007669"/>
    <property type="project" value="TreeGrafter"/>
</dbReference>
<comment type="caution">
    <text evidence="14">The sequence shown here is derived from an EMBL/GenBank/DDBJ whole genome shotgun (WGS) entry which is preliminary data.</text>
</comment>
<dbReference type="InterPro" id="IPR019752">
    <property type="entry name" value="Pyrv/ketoisovalerate_OxRed_cat"/>
</dbReference>
<dbReference type="eggNOG" id="COG1014">
    <property type="taxonomic scope" value="Bacteria"/>
</dbReference>
<keyword evidence="7 11" id="KW-0408">Iron</keyword>
<dbReference type="InterPro" id="IPR002869">
    <property type="entry name" value="Pyrv_flavodox_OxRed_cen"/>
</dbReference>
<dbReference type="AlphaFoldDB" id="K8ZA16"/>
<keyword evidence="14" id="KW-0670">Pyruvate</keyword>
<dbReference type="GO" id="GO:0030976">
    <property type="term" value="F:thiamine pyrophosphate binding"/>
    <property type="evidence" value="ECO:0007669"/>
    <property type="project" value="InterPro"/>
</dbReference>
<evidence type="ECO:0000256" key="6">
    <source>
        <dbReference type="ARBA" id="ARBA00023002"/>
    </source>
</evidence>
<dbReference type="PATRIC" id="fig|1234409.3.peg.206"/>
<evidence type="ECO:0000256" key="11">
    <source>
        <dbReference type="PIRSR" id="PIRSR000159-50"/>
    </source>
</evidence>
<gene>
    <name evidence="14" type="ORF">C683_0235</name>
</gene>
<keyword evidence="3 11" id="KW-0004">4Fe-4S</keyword>
<feature type="site" description="Important for catalytic activity" evidence="10">
    <location>
        <position position="30"/>
    </location>
</feature>
<keyword evidence="2 9" id="KW-0813">Transport</keyword>
<keyword evidence="6 9" id="KW-0560">Oxidoreductase</keyword>
<dbReference type="FunFam" id="3.40.50.970:FF:000012">
    <property type="entry name" value="Pyruvate:ferredoxin (Flavodoxin) oxidoreductase"/>
    <property type="match status" value="1"/>
</dbReference>
<feature type="domain" description="4Fe-4S ferredoxin-type" evidence="13">
    <location>
        <begin position="737"/>
        <end position="768"/>
    </location>
</feature>
<feature type="binding site" evidence="11">
    <location>
        <position position="756"/>
    </location>
    <ligand>
        <name>[4Fe-4S] cluster</name>
        <dbReference type="ChEBI" id="CHEBI:49883"/>
        <label>1</label>
    </ligand>
</feature>
<accession>K8ZA16</accession>
<keyword evidence="8 11" id="KW-0411">Iron-sulfur</keyword>
<evidence type="ECO:0000313" key="14">
    <source>
        <dbReference type="EMBL" id="EKU27770.1"/>
    </source>
</evidence>
<feature type="binding site" evidence="11">
    <location>
        <position position="702"/>
    </location>
    <ligand>
        <name>[4Fe-4S] cluster</name>
        <dbReference type="ChEBI" id="CHEBI:49883"/>
        <label>2</label>
    </ligand>
</feature>
<feature type="binding site" evidence="11">
    <location>
        <position position="749"/>
    </location>
    <ligand>
        <name>[4Fe-4S] cluster</name>
        <dbReference type="ChEBI" id="CHEBI:49883"/>
        <label>2</label>
    </ligand>
</feature>
<dbReference type="InterPro" id="IPR029061">
    <property type="entry name" value="THDP-binding"/>
</dbReference>
<dbReference type="eggNOG" id="COG0674">
    <property type="taxonomic scope" value="Bacteria"/>
</dbReference>
<dbReference type="FunFam" id="3.30.70.20:FF:000022">
    <property type="entry name" value="Pyruvate:ferredoxin (Flavodoxin) oxidoreductase"/>
    <property type="match status" value="1"/>
</dbReference>
<evidence type="ECO:0000313" key="15">
    <source>
        <dbReference type="Proteomes" id="UP000016057"/>
    </source>
</evidence>
<dbReference type="InterPro" id="IPR050722">
    <property type="entry name" value="Pyruvate:ferred/Flavod_OxRd"/>
</dbReference>
<dbReference type="Pfam" id="PF12838">
    <property type="entry name" value="Fer4_7"/>
    <property type="match status" value="1"/>
</dbReference>
<dbReference type="PANTHER" id="PTHR32154">
    <property type="entry name" value="PYRUVATE-FLAVODOXIN OXIDOREDUCTASE-RELATED"/>
    <property type="match status" value="1"/>
</dbReference>
<dbReference type="Proteomes" id="UP000016057">
    <property type="component" value="Unassembled WGS sequence"/>
</dbReference>
<feature type="binding site" evidence="11">
    <location>
        <position position="698"/>
    </location>
    <ligand>
        <name>[4Fe-4S] cluster</name>
        <dbReference type="ChEBI" id="CHEBI:49883"/>
        <label>1</label>
    </ligand>
</feature>
<feature type="binding site" evidence="11">
    <location>
        <position position="1074"/>
    </location>
    <ligand>
        <name>[4Fe-4S] cluster</name>
        <dbReference type="ChEBI" id="CHEBI:49883"/>
        <label>3</label>
    </ligand>
</feature>
<evidence type="ECO:0000256" key="9">
    <source>
        <dbReference type="PIRNR" id="PIRNR000159"/>
    </source>
</evidence>
<dbReference type="eggNOG" id="COG1013">
    <property type="taxonomic scope" value="Bacteria"/>
</dbReference>
<feature type="binding site" evidence="11">
    <location>
        <position position="692"/>
    </location>
    <ligand>
        <name>[4Fe-4S] cluster</name>
        <dbReference type="ChEBI" id="CHEBI:49883"/>
        <label>1</label>
    </ligand>
</feature>
<feature type="coiled-coil region" evidence="12">
    <location>
        <begin position="918"/>
        <end position="952"/>
    </location>
</feature>
<evidence type="ECO:0000256" key="8">
    <source>
        <dbReference type="ARBA" id="ARBA00023014"/>
    </source>
</evidence>
<dbReference type="SUPFAM" id="SSF53323">
    <property type="entry name" value="Pyruvate-ferredoxin oxidoreductase, PFOR, domain III"/>
    <property type="match status" value="1"/>
</dbReference>
<dbReference type="Pfam" id="PF01855">
    <property type="entry name" value="POR_N"/>
    <property type="match status" value="1"/>
</dbReference>
<dbReference type="Pfam" id="PF01558">
    <property type="entry name" value="POR"/>
    <property type="match status" value="1"/>
</dbReference>
<dbReference type="NCBIfam" id="TIGR02176">
    <property type="entry name" value="pyruv_ox_red"/>
    <property type="match status" value="1"/>
</dbReference>
<dbReference type="EMBL" id="AMYT01000008">
    <property type="protein sequence ID" value="EKU27770.1"/>
    <property type="molecule type" value="Genomic_DNA"/>
</dbReference>
<dbReference type="InterPro" id="IPR002880">
    <property type="entry name" value="Pyrv_Fd/Flavodoxin_OxRdtase_N"/>
</dbReference>
<feature type="binding site" evidence="11">
    <location>
        <position position="812"/>
    </location>
    <ligand>
        <name>[4Fe-4S] cluster</name>
        <dbReference type="ChEBI" id="CHEBI:49883"/>
        <label>3</label>
    </ligand>
</feature>
<comment type="cofactor">
    <cofactor evidence="11">
        <name>[4Fe-4S] cluster</name>
        <dbReference type="ChEBI" id="CHEBI:49883"/>
    </cofactor>
    <text evidence="11">Binds 3 [4Fe-4S] clusters per subunit.</text>
</comment>
<dbReference type="GO" id="GO:0051539">
    <property type="term" value="F:4 iron, 4 sulfur cluster binding"/>
    <property type="evidence" value="ECO:0007669"/>
    <property type="project" value="UniProtKB-KW"/>
</dbReference>
<dbReference type="PROSITE" id="PS51379">
    <property type="entry name" value="4FE4S_FER_2"/>
    <property type="match status" value="2"/>
</dbReference>